<feature type="region of interest" description="Disordered" evidence="3">
    <location>
        <begin position="1180"/>
        <end position="1227"/>
    </location>
</feature>
<feature type="compositionally biased region" description="Basic residues" evidence="3">
    <location>
        <begin position="1199"/>
        <end position="1208"/>
    </location>
</feature>
<evidence type="ECO:0000313" key="5">
    <source>
        <dbReference type="EMBL" id="CAH3165524.1"/>
    </source>
</evidence>
<keyword evidence="6" id="KW-1185">Reference proteome</keyword>
<feature type="repeat" description="WD" evidence="2">
    <location>
        <begin position="806"/>
        <end position="843"/>
    </location>
</feature>
<dbReference type="PROSITE" id="PS50837">
    <property type="entry name" value="NACHT"/>
    <property type="match status" value="1"/>
</dbReference>
<dbReference type="InterPro" id="IPR015943">
    <property type="entry name" value="WD40/YVTN_repeat-like_dom_sf"/>
</dbReference>
<feature type="compositionally biased region" description="Basic and acidic residues" evidence="3">
    <location>
        <begin position="1317"/>
        <end position="1326"/>
    </location>
</feature>
<feature type="compositionally biased region" description="Polar residues" evidence="3">
    <location>
        <begin position="1376"/>
        <end position="1385"/>
    </location>
</feature>
<dbReference type="SUPFAM" id="SSF52540">
    <property type="entry name" value="P-loop containing nucleoside triphosphate hydrolases"/>
    <property type="match status" value="1"/>
</dbReference>
<gene>
    <name evidence="5" type="ORF">PLOB_00007198</name>
</gene>
<dbReference type="Gene3D" id="3.40.50.300">
    <property type="entry name" value="P-loop containing nucleotide triphosphate hydrolases"/>
    <property type="match status" value="1"/>
</dbReference>
<dbReference type="InterPro" id="IPR056884">
    <property type="entry name" value="NPHP3-like_N"/>
</dbReference>
<protein>
    <recommendedName>
        <fullName evidence="4">NACHT domain-containing protein</fullName>
    </recommendedName>
</protein>
<feature type="compositionally biased region" description="Basic and acidic residues" evidence="3">
    <location>
        <begin position="1218"/>
        <end position="1227"/>
    </location>
</feature>
<dbReference type="Gene3D" id="2.130.10.10">
    <property type="entry name" value="YVTN repeat-like/Quinoprotein amine dehydrogenase"/>
    <property type="match status" value="2"/>
</dbReference>
<dbReference type="Pfam" id="PF25521">
    <property type="entry name" value="WHD_TANC1"/>
    <property type="match status" value="1"/>
</dbReference>
<dbReference type="PANTHER" id="PTHR10039">
    <property type="entry name" value="AMELOGENIN"/>
    <property type="match status" value="1"/>
</dbReference>
<keyword evidence="2" id="KW-0853">WD repeat</keyword>
<dbReference type="SUPFAM" id="SSF69322">
    <property type="entry name" value="Tricorn protease domain 2"/>
    <property type="match status" value="1"/>
</dbReference>
<feature type="compositionally biased region" description="Basic residues" evidence="3">
    <location>
        <begin position="1390"/>
        <end position="1400"/>
    </location>
</feature>
<dbReference type="PROSITE" id="PS50082">
    <property type="entry name" value="WD_REPEATS_2"/>
    <property type="match status" value="1"/>
</dbReference>
<feature type="compositionally biased region" description="Low complexity" evidence="3">
    <location>
        <begin position="1483"/>
        <end position="1493"/>
    </location>
</feature>
<evidence type="ECO:0000256" key="3">
    <source>
        <dbReference type="SAM" id="MobiDB-lite"/>
    </source>
</evidence>
<evidence type="ECO:0000313" key="6">
    <source>
        <dbReference type="Proteomes" id="UP001159405"/>
    </source>
</evidence>
<feature type="region of interest" description="Disordered" evidence="3">
    <location>
        <begin position="1101"/>
        <end position="1125"/>
    </location>
</feature>
<dbReference type="PANTHER" id="PTHR10039:SF17">
    <property type="entry name" value="FUNGAL STAND N-TERMINAL GOODBYE DOMAIN-CONTAINING PROTEIN-RELATED"/>
    <property type="match status" value="1"/>
</dbReference>
<feature type="compositionally biased region" description="Basic and acidic residues" evidence="3">
    <location>
        <begin position="1108"/>
        <end position="1125"/>
    </location>
</feature>
<sequence length="1775" mass="202000">MAAAGPSPLASCEEKTNGSKLSRLLIDGGTTVLRNVFNYHHPPANLAADLNANYSALNNLLRRRVLNGHQWDKLFPPGGAIPDSNTFDITLLFLLLTNICGLAPPLTGWHTKPAPSDNSHEANLARVKYFRNVLYGHVTSTGVDTYSFSVLWQEISAFLLALGLQQSEIDRLKAERGGEEDYLDALRDWADSEEDIKTQLKDVCQAQKEMEQTLLKTYETFQESKTKLEDVHQVVTEIRQAQLNTDQEEDVLKQLAKVDTENIIEYHSERYLGGTRASIFVKVKNWLDDNNSFHRVMVIAGNVGMGKSVIAAEISKRMQQDRRLLGSHFCQHNRMRHRNPKVMLQSLACHVSYSLPEYKEALVGQLSRNLGLDINDMETEDLFELLFEEPLNRLSDPGFTSLVVIDALDESEYQGRNELLEVIAKYFNKLPIWIRFLVTTRPEINIWDSLKGLRPLLLEPNNEENVKDIRHLFERHLSHMLQVNNHESILTELVEKSEGVILWAQLLVDFIKDNFSVLKWEHLDGTIPSGISSVYQSYFKRLETELCKELKMSEDMFLSLLSVIVASREPLPLGFVSKFLFPGKVSSVVQRKISKAIACISSLLPVQEGCIHFFHKSVRDWLVDQSCYGKHSFSVLENEGHLILARLCGNEFDEVKRKGVDWSQQFDNVTKYSLRHGVQHMLQLDEDIRPSGLEEIVNKYVLDVELVYAKLRVDSAIPAEDIACITKFSVKRQAASKTLLFLLRKHIGTLKQLPHVIFQTLLNEGGPELCYEASNLLKSKYSHISHMEYLDKNNLEGIVQTKFHCSSEVACFDVSPSSDYMVCECRDGTIQLWSLQTGKLVWKRPVIKVKSYSRFFQAFRTAAPASFSPHFLSLPLSEDGRVAAISHSDGSVCLVDLMSNFRLVAETVLQSICGMIKFSPDHRFLYCWHCPLRYGYQHPDFFKLTVSTSNGGNVFLDVASENVSYVPWEWESTSRSGFMLGDPLCCRRQTSPPSLGTFVFVLNKQSILRSNPRSGSIEMLFPYEQTKCSDGDKVLNSLKLSLTGDTVYSKDEWGGSVLFAWDVSSGARKAALLIKPDKEGIAKPMRQFTDTSLAAVQTMTGTRVGRSKPYEQDESGKPRAAKVTEQHNNCSGLDYDWHKSRSPKLRKSFRKTMLAATQTIFRTRMGRKKHYDHYQREELRAEKVSEQDNDISSSDGQQHKKRGLRPRKPLIPPQTEVEQDKSGEPRAAKVIEQDNDCSGSDYNWHKSRSPKLTIFRTGMERKKHRKHYQREELRADKVTEQDNGVSTSDDQQHKKGGLRPRKPLKPPQTEVEQDESGEPRAAKVTEQDNDCSGSDYDWHKSRSPKLTRTILRTRMGRKTHYEHYQREELRADKVTEQGNGVSTSDDQQHKKGGLRPRKPLKPPQTEVEQDESGEPRAAKITEQDNNCSGSDYDWHKSRSPKLRKSFRKTMLAASQTIFRTRMGRKTHHLYEQSEELRAEKVSEQGSDGSSSNSDQHKKGGLRPITKLIPPQARVEIFRYLPVNKGVLLVLCLKERCTLELWNFQLSKCIERWSCLGQFQTVFPVSEELVCLISPSLHEVKIFDTSSGYEQSAMCLPGTFTACNSKYQFLATLDSHPQTIVLLQGKTVIWKKYWPRSGYRNFNCERFSFSPDDQFFVISGVEQGHGVYLLDAYSGSTLQMLWKGEVDRSVFVSNDECVVQTSEPPSVTCLRLFNVRSGQQLSVLNIESQLTALTISPWNGLIAICEKNTNHNFRVILLRLSGDNEEKRMIKGQLSI</sequence>
<proteinExistence type="predicted"/>
<feature type="domain" description="NACHT" evidence="4">
    <location>
        <begin position="295"/>
        <end position="442"/>
    </location>
</feature>
<dbReference type="InterPro" id="IPR007111">
    <property type="entry name" value="NACHT_NTPase"/>
</dbReference>
<accession>A0ABN8QNY2</accession>
<dbReference type="InterPro" id="IPR027417">
    <property type="entry name" value="P-loop_NTPase"/>
</dbReference>
<keyword evidence="1" id="KW-0677">Repeat</keyword>
<dbReference type="InterPro" id="IPR058056">
    <property type="entry name" value="WH_TANC1/2"/>
</dbReference>
<dbReference type="Pfam" id="PF18738">
    <property type="entry name" value="HEPN_DZIP3"/>
    <property type="match status" value="1"/>
</dbReference>
<reference evidence="5 6" key="1">
    <citation type="submission" date="2022-05" db="EMBL/GenBank/DDBJ databases">
        <authorList>
            <consortium name="Genoscope - CEA"/>
            <person name="William W."/>
        </authorList>
    </citation>
    <scope>NUCLEOTIDE SEQUENCE [LARGE SCALE GENOMIC DNA]</scope>
</reference>
<feature type="region of interest" description="Disordered" evidence="3">
    <location>
        <begin position="1475"/>
        <end position="1503"/>
    </location>
</feature>
<dbReference type="EMBL" id="CALNXK010000133">
    <property type="protein sequence ID" value="CAH3165524.1"/>
    <property type="molecule type" value="Genomic_DNA"/>
</dbReference>
<feature type="compositionally biased region" description="Basic and acidic residues" evidence="3">
    <location>
        <begin position="1413"/>
        <end position="1422"/>
    </location>
</feature>
<name>A0ABN8QNY2_9CNID</name>
<evidence type="ECO:0000259" key="4">
    <source>
        <dbReference type="PROSITE" id="PS50837"/>
    </source>
</evidence>
<feature type="compositionally biased region" description="Basic and acidic residues" evidence="3">
    <location>
        <begin position="1359"/>
        <end position="1375"/>
    </location>
</feature>
<dbReference type="Proteomes" id="UP001159405">
    <property type="component" value="Unassembled WGS sequence"/>
</dbReference>
<comment type="caution">
    <text evidence="5">The sequence shown here is derived from an EMBL/GenBank/DDBJ whole genome shotgun (WGS) entry which is preliminary data.</text>
</comment>
<feature type="compositionally biased region" description="Basic residues" evidence="3">
    <location>
        <begin position="1294"/>
        <end position="1304"/>
    </location>
</feature>
<evidence type="ECO:0000256" key="2">
    <source>
        <dbReference type="PROSITE-ProRule" id="PRU00221"/>
    </source>
</evidence>
<dbReference type="InterPro" id="IPR041249">
    <property type="entry name" value="HEPN_DZIP3"/>
</dbReference>
<dbReference type="Pfam" id="PF24883">
    <property type="entry name" value="NPHP3_N"/>
    <property type="match status" value="1"/>
</dbReference>
<dbReference type="InterPro" id="IPR001680">
    <property type="entry name" value="WD40_rpt"/>
</dbReference>
<feature type="compositionally biased region" description="Basic and acidic residues" evidence="3">
    <location>
        <begin position="1269"/>
        <end position="1280"/>
    </location>
</feature>
<feature type="region of interest" description="Disordered" evidence="3">
    <location>
        <begin position="1253"/>
        <end position="1443"/>
    </location>
</feature>
<organism evidence="5 6">
    <name type="scientific">Porites lobata</name>
    <dbReference type="NCBI Taxonomy" id="104759"/>
    <lineage>
        <taxon>Eukaryota</taxon>
        <taxon>Metazoa</taxon>
        <taxon>Cnidaria</taxon>
        <taxon>Anthozoa</taxon>
        <taxon>Hexacorallia</taxon>
        <taxon>Scleractinia</taxon>
        <taxon>Fungiina</taxon>
        <taxon>Poritidae</taxon>
        <taxon>Porites</taxon>
    </lineage>
</organism>
<evidence type="ECO:0000256" key="1">
    <source>
        <dbReference type="ARBA" id="ARBA00022737"/>
    </source>
</evidence>